<keyword evidence="8" id="KW-1185">Reference proteome</keyword>
<evidence type="ECO:0000256" key="3">
    <source>
        <dbReference type="ARBA" id="ARBA00023163"/>
    </source>
</evidence>
<dbReference type="Gene3D" id="1.10.10.60">
    <property type="entry name" value="Homeodomain-like"/>
    <property type="match status" value="2"/>
</dbReference>
<gene>
    <name evidence="7" type="ORF">ACFPOF_30855</name>
</gene>
<feature type="domain" description="Response regulatory" evidence="6">
    <location>
        <begin position="3"/>
        <end position="120"/>
    </location>
</feature>
<dbReference type="SUPFAM" id="SSF46689">
    <property type="entry name" value="Homeodomain-like"/>
    <property type="match status" value="2"/>
</dbReference>
<dbReference type="CDD" id="cd17536">
    <property type="entry name" value="REC_YesN-like"/>
    <property type="match status" value="1"/>
</dbReference>
<dbReference type="PROSITE" id="PS00041">
    <property type="entry name" value="HTH_ARAC_FAMILY_1"/>
    <property type="match status" value="1"/>
</dbReference>
<evidence type="ECO:0000313" key="7">
    <source>
        <dbReference type="EMBL" id="MFC5407149.1"/>
    </source>
</evidence>
<protein>
    <submittedName>
        <fullName evidence="7">Response regulator</fullName>
    </submittedName>
</protein>
<organism evidence="7 8">
    <name type="scientific">Cohnella soli</name>
    <dbReference type="NCBI Taxonomy" id="425005"/>
    <lineage>
        <taxon>Bacteria</taxon>
        <taxon>Bacillati</taxon>
        <taxon>Bacillota</taxon>
        <taxon>Bacilli</taxon>
        <taxon>Bacillales</taxon>
        <taxon>Paenibacillaceae</taxon>
        <taxon>Cohnella</taxon>
    </lineage>
</organism>
<evidence type="ECO:0000259" key="6">
    <source>
        <dbReference type="PROSITE" id="PS50110"/>
    </source>
</evidence>
<dbReference type="InterPro" id="IPR001789">
    <property type="entry name" value="Sig_transdc_resp-reg_receiver"/>
</dbReference>
<keyword evidence="2" id="KW-0238">DNA-binding</keyword>
<accession>A0ABW0I2S0</accession>
<dbReference type="InterPro" id="IPR018062">
    <property type="entry name" value="HTH_AraC-typ_CS"/>
</dbReference>
<dbReference type="Pfam" id="PF00072">
    <property type="entry name" value="Response_reg"/>
    <property type="match status" value="1"/>
</dbReference>
<dbReference type="InterPro" id="IPR020449">
    <property type="entry name" value="Tscrpt_reg_AraC-type_HTH"/>
</dbReference>
<dbReference type="PANTHER" id="PTHR43280:SF2">
    <property type="entry name" value="HTH-TYPE TRANSCRIPTIONAL REGULATOR EXSA"/>
    <property type="match status" value="1"/>
</dbReference>
<dbReference type="SMART" id="SM00448">
    <property type="entry name" value="REC"/>
    <property type="match status" value="1"/>
</dbReference>
<reference evidence="8" key="1">
    <citation type="journal article" date="2019" name="Int. J. Syst. Evol. Microbiol.">
        <title>The Global Catalogue of Microorganisms (GCM) 10K type strain sequencing project: providing services to taxonomists for standard genome sequencing and annotation.</title>
        <authorList>
            <consortium name="The Broad Institute Genomics Platform"/>
            <consortium name="The Broad Institute Genome Sequencing Center for Infectious Disease"/>
            <person name="Wu L."/>
            <person name="Ma J."/>
        </authorList>
    </citation>
    <scope>NUCLEOTIDE SEQUENCE [LARGE SCALE GENOMIC DNA]</scope>
    <source>
        <strain evidence="8">CGMCC 1.18575</strain>
    </source>
</reference>
<dbReference type="SUPFAM" id="SSF52172">
    <property type="entry name" value="CheY-like"/>
    <property type="match status" value="1"/>
</dbReference>
<keyword evidence="4" id="KW-0597">Phosphoprotein</keyword>
<dbReference type="InterPro" id="IPR011006">
    <property type="entry name" value="CheY-like_superfamily"/>
</dbReference>
<dbReference type="RefSeq" id="WP_378139553.1">
    <property type="nucleotide sequence ID" value="NZ_JBHSMI010000067.1"/>
</dbReference>
<name>A0ABW0I2S0_9BACL</name>
<keyword evidence="1" id="KW-0805">Transcription regulation</keyword>
<evidence type="ECO:0000256" key="1">
    <source>
        <dbReference type="ARBA" id="ARBA00023015"/>
    </source>
</evidence>
<keyword evidence="3" id="KW-0804">Transcription</keyword>
<dbReference type="InterPro" id="IPR018060">
    <property type="entry name" value="HTH_AraC"/>
</dbReference>
<proteinExistence type="predicted"/>
<dbReference type="PRINTS" id="PR00032">
    <property type="entry name" value="HTHARAC"/>
</dbReference>
<feature type="domain" description="HTH araC/xylS-type" evidence="5">
    <location>
        <begin position="445"/>
        <end position="543"/>
    </location>
</feature>
<dbReference type="Pfam" id="PF12833">
    <property type="entry name" value="HTH_18"/>
    <property type="match status" value="1"/>
</dbReference>
<dbReference type="InterPro" id="IPR009057">
    <property type="entry name" value="Homeodomain-like_sf"/>
</dbReference>
<evidence type="ECO:0000256" key="4">
    <source>
        <dbReference type="PROSITE-ProRule" id="PRU00169"/>
    </source>
</evidence>
<dbReference type="Gene3D" id="3.40.50.2300">
    <property type="match status" value="1"/>
</dbReference>
<evidence type="ECO:0000313" key="8">
    <source>
        <dbReference type="Proteomes" id="UP001596113"/>
    </source>
</evidence>
<dbReference type="PROSITE" id="PS50110">
    <property type="entry name" value="RESPONSE_REGULATORY"/>
    <property type="match status" value="1"/>
</dbReference>
<dbReference type="EMBL" id="JBHSMI010000067">
    <property type="protein sequence ID" value="MFC5407149.1"/>
    <property type="molecule type" value="Genomic_DNA"/>
</dbReference>
<dbReference type="PANTHER" id="PTHR43280">
    <property type="entry name" value="ARAC-FAMILY TRANSCRIPTIONAL REGULATOR"/>
    <property type="match status" value="1"/>
</dbReference>
<feature type="modified residue" description="4-aspartylphosphate" evidence="4">
    <location>
        <position position="55"/>
    </location>
</feature>
<dbReference type="Proteomes" id="UP001596113">
    <property type="component" value="Unassembled WGS sequence"/>
</dbReference>
<dbReference type="SMART" id="SM00342">
    <property type="entry name" value="HTH_ARAC"/>
    <property type="match status" value="1"/>
</dbReference>
<comment type="caution">
    <text evidence="7">The sequence shown here is derived from an EMBL/GenBank/DDBJ whole genome shotgun (WGS) entry which is preliminary data.</text>
</comment>
<evidence type="ECO:0000259" key="5">
    <source>
        <dbReference type="PROSITE" id="PS01124"/>
    </source>
</evidence>
<dbReference type="PROSITE" id="PS01124">
    <property type="entry name" value="HTH_ARAC_FAMILY_2"/>
    <property type="match status" value="1"/>
</dbReference>
<evidence type="ECO:0000256" key="2">
    <source>
        <dbReference type="ARBA" id="ARBA00023125"/>
    </source>
</evidence>
<sequence length="546" mass="61891">MRRILIVDDEMFILNGLTAMVKEANFAELEVYKAASANEALEWLQRATIDVVLTDICMPGMDGLELQKHIQKQWPRCKVIFLTGHDEFDYAREAIHHRAADYILKTEGDEPVLRAIRRALDEIEAEFVRETQFALAQSRFQAALPFLQNEFLTDILQGEKTVGGRLKEQFAELKLPLACDRPVWLAIARVDEWNDYGDADRSLLLFAVQNIAQEYLADSVNAQSFVYEKNRIAWIIQSAASEEAENGKRTNVPQFIQGAFERIQQSCKQMLRLQLSFAMTLDRCDWPQVAARHEALRRAMRRSFGLGHELLLTDADGDEPSETALREDGIKRVGKLIDELSVLLESGQRDEFRHKLAELAASELAGGDAEWKLMAAYRLISMLMTVLSNEGLLKPMLSSPAMDRLLKLDTHANWEQTLALVSEAGDAVFSRKDSISRQYGKSMIHRIKQYIETNLSGDLSLVRLGEVVALNPSYLSRLYKQMAGESVSDTIMSARLAAATERLKETDDKVQDIAVKVGFESAAYFNRFFKKAIGLTPQEYREQSRI</sequence>